<gene>
    <name evidence="2" type="ORF">Syun_005097</name>
</gene>
<evidence type="ECO:0000313" key="2">
    <source>
        <dbReference type="EMBL" id="KAK9164195.1"/>
    </source>
</evidence>
<keyword evidence="3" id="KW-1185">Reference proteome</keyword>
<dbReference type="EMBL" id="JBBNAF010000002">
    <property type="protein sequence ID" value="KAK9164195.1"/>
    <property type="molecule type" value="Genomic_DNA"/>
</dbReference>
<dbReference type="AlphaFoldDB" id="A0AAP0L549"/>
<comment type="caution">
    <text evidence="2">The sequence shown here is derived from an EMBL/GenBank/DDBJ whole genome shotgun (WGS) entry which is preliminary data.</text>
</comment>
<reference evidence="2 3" key="1">
    <citation type="submission" date="2024-01" db="EMBL/GenBank/DDBJ databases">
        <title>Genome assemblies of Stephania.</title>
        <authorList>
            <person name="Yang L."/>
        </authorList>
    </citation>
    <scope>NUCLEOTIDE SEQUENCE [LARGE SCALE GENOMIC DNA]</scope>
    <source>
        <strain evidence="2">YNDBR</strain>
        <tissue evidence="2">Leaf</tissue>
    </source>
</reference>
<dbReference type="Proteomes" id="UP001420932">
    <property type="component" value="Unassembled WGS sequence"/>
</dbReference>
<name>A0AAP0L549_9MAGN</name>
<feature type="chain" id="PRO_5043038137" evidence="1">
    <location>
        <begin position="30"/>
        <end position="84"/>
    </location>
</feature>
<protein>
    <submittedName>
        <fullName evidence="2">Uncharacterized protein</fullName>
    </submittedName>
</protein>
<feature type="signal peptide" evidence="1">
    <location>
        <begin position="1"/>
        <end position="29"/>
    </location>
</feature>
<proteinExistence type="predicted"/>
<organism evidence="2 3">
    <name type="scientific">Stephania yunnanensis</name>
    <dbReference type="NCBI Taxonomy" id="152371"/>
    <lineage>
        <taxon>Eukaryota</taxon>
        <taxon>Viridiplantae</taxon>
        <taxon>Streptophyta</taxon>
        <taxon>Embryophyta</taxon>
        <taxon>Tracheophyta</taxon>
        <taxon>Spermatophyta</taxon>
        <taxon>Magnoliopsida</taxon>
        <taxon>Ranunculales</taxon>
        <taxon>Menispermaceae</taxon>
        <taxon>Menispermoideae</taxon>
        <taxon>Cissampelideae</taxon>
        <taxon>Stephania</taxon>
    </lineage>
</organism>
<keyword evidence="1" id="KW-0732">Signal</keyword>
<evidence type="ECO:0000256" key="1">
    <source>
        <dbReference type="SAM" id="SignalP"/>
    </source>
</evidence>
<sequence>MASKFAKAFSFFIVLLFVLLVAAPEIAEAHGGGHDNNICYKKVKPWGYCWHSYKCNSYCSSHGHGKALYGKCSYGHCYCYYNCH</sequence>
<accession>A0AAP0L549</accession>
<evidence type="ECO:0000313" key="3">
    <source>
        <dbReference type="Proteomes" id="UP001420932"/>
    </source>
</evidence>